<dbReference type="InterPro" id="IPR040074">
    <property type="entry name" value="BssD/PflA/YjjW"/>
</dbReference>
<feature type="domain" description="Radical SAM core" evidence="11">
    <location>
        <begin position="20"/>
        <end position="301"/>
    </location>
</feature>
<dbReference type="PANTHER" id="PTHR30352:SF14">
    <property type="entry name" value="PYRUVATE FORMATE-LYASE 3-ACTIVATING ENZYME-RELATED"/>
    <property type="match status" value="1"/>
</dbReference>
<evidence type="ECO:0000256" key="5">
    <source>
        <dbReference type="ARBA" id="ARBA00022723"/>
    </source>
</evidence>
<feature type="domain" description="4Fe-4S ferredoxin-type" evidence="10">
    <location>
        <begin position="51"/>
        <end position="80"/>
    </location>
</feature>
<dbReference type="InterPro" id="IPR034457">
    <property type="entry name" value="Organic_radical-activating"/>
</dbReference>
<dbReference type="SFLD" id="SFLDG01066">
    <property type="entry name" value="organic_radical-activating_enz"/>
    <property type="match status" value="1"/>
</dbReference>
<dbReference type="Gene3D" id="3.80.30.10">
    <property type="entry name" value="pyruvate-formate lyase- activating enzyme"/>
    <property type="match status" value="1"/>
</dbReference>
<evidence type="ECO:0000256" key="1">
    <source>
        <dbReference type="ARBA" id="ARBA00001966"/>
    </source>
</evidence>
<reference evidence="12 13" key="1">
    <citation type="submission" date="2019-06" db="EMBL/GenBank/DDBJ databases">
        <title>Draft genome sequences of 15 bacterial species constituting the stable defined intestinal microbiota of the GM15 gnotobiotic mouse model.</title>
        <authorList>
            <person name="Elie C."/>
            <person name="Mathieu A."/>
            <person name="Saliou A."/>
            <person name="Darnaud M."/>
            <person name="Leulier F."/>
            <person name="Tamellini A."/>
        </authorList>
    </citation>
    <scope>NUCLEOTIDE SEQUENCE [LARGE SCALE GENOMIC DNA]</scope>
    <source>
        <strain evidence="12 13">JM4-15</strain>
    </source>
</reference>
<dbReference type="SUPFAM" id="SSF54862">
    <property type="entry name" value="4Fe-4S ferredoxins"/>
    <property type="match status" value="1"/>
</dbReference>
<dbReference type="InterPro" id="IPR017900">
    <property type="entry name" value="4Fe4S_Fe_S_CS"/>
</dbReference>
<dbReference type="Gene3D" id="3.30.70.20">
    <property type="match status" value="1"/>
</dbReference>
<keyword evidence="5" id="KW-0479">Metal-binding</keyword>
<name>A0A845SY17_9FIRM</name>
<dbReference type="PROSITE" id="PS51379">
    <property type="entry name" value="4FE4S_FER_2"/>
    <property type="match status" value="2"/>
</dbReference>
<dbReference type="PROSITE" id="PS01087">
    <property type="entry name" value="RADICAL_ACTIVATING"/>
    <property type="match status" value="1"/>
</dbReference>
<dbReference type="AlphaFoldDB" id="A0A845SY17"/>
<evidence type="ECO:0000313" key="13">
    <source>
        <dbReference type="Proteomes" id="UP000462501"/>
    </source>
</evidence>
<dbReference type="SUPFAM" id="SSF102114">
    <property type="entry name" value="Radical SAM enzymes"/>
    <property type="match status" value="1"/>
</dbReference>
<dbReference type="Pfam" id="PF13353">
    <property type="entry name" value="Fer4_12"/>
    <property type="match status" value="1"/>
</dbReference>
<keyword evidence="6" id="KW-0560">Oxidoreductase</keyword>
<evidence type="ECO:0000313" key="12">
    <source>
        <dbReference type="EMBL" id="NDO39808.1"/>
    </source>
</evidence>
<dbReference type="InterPro" id="IPR012839">
    <property type="entry name" value="Organic_radical_activase"/>
</dbReference>
<organism evidence="12 13">
    <name type="scientific">Anaerotruncus colihominis</name>
    <dbReference type="NCBI Taxonomy" id="169435"/>
    <lineage>
        <taxon>Bacteria</taxon>
        <taxon>Bacillati</taxon>
        <taxon>Bacillota</taxon>
        <taxon>Clostridia</taxon>
        <taxon>Eubacteriales</taxon>
        <taxon>Oscillospiraceae</taxon>
        <taxon>Anaerotruncus</taxon>
    </lineage>
</organism>
<keyword evidence="7" id="KW-0408">Iron</keyword>
<comment type="cofactor">
    <cofactor evidence="1">
        <name>[4Fe-4S] cluster</name>
        <dbReference type="ChEBI" id="CHEBI:49883"/>
    </cofactor>
</comment>
<protein>
    <submittedName>
        <fullName evidence="12">Glycyl-radical enzyme activating protein</fullName>
    </submittedName>
</protein>
<comment type="caution">
    <text evidence="12">The sequence shown here is derived from an EMBL/GenBank/DDBJ whole genome shotgun (WGS) entry which is preliminary data.</text>
</comment>
<dbReference type="GO" id="GO:0051539">
    <property type="term" value="F:4 iron, 4 sulfur cluster binding"/>
    <property type="evidence" value="ECO:0007669"/>
    <property type="project" value="UniProtKB-KW"/>
</dbReference>
<dbReference type="GO" id="GO:0046872">
    <property type="term" value="F:metal ion binding"/>
    <property type="evidence" value="ECO:0007669"/>
    <property type="project" value="UniProtKB-KW"/>
</dbReference>
<evidence type="ECO:0000256" key="6">
    <source>
        <dbReference type="ARBA" id="ARBA00023002"/>
    </source>
</evidence>
<dbReference type="SFLD" id="SFLDG01118">
    <property type="entry name" value="activating_enzymes__group_2"/>
    <property type="match status" value="1"/>
</dbReference>
<sequence>MSSMIEPALRVMEVERFATRDGPGIRTTVFLKGCPLHCPWCANPESQRPEPQLLWFEGRCTACGACVSACSRGARAITSGEKPLMDRALCAVCGACVHACGQNALRLCGEERTPSDLLAEVVRDKDYYEASGGGVTISGGEPFAQALGLGAFLDLCKSVGLSTAVETCGAFSAEAWDTCPTKPDLFLFDVKHADEARLRAVTGGDLPLIRQNLARAVASGAKVVARVPVIPGFNHDETSMRGIFQLVGSCGVGQVDLLPYHTLGKNKYAALGLQYAMGDGPMLHERDLLPWQQIARDMGFTASTGG</sequence>
<dbReference type="NCBIfam" id="TIGR02494">
    <property type="entry name" value="PFLE_PFLC"/>
    <property type="match status" value="1"/>
</dbReference>
<dbReference type="PANTHER" id="PTHR30352">
    <property type="entry name" value="PYRUVATE FORMATE-LYASE-ACTIVATING ENZYME"/>
    <property type="match status" value="1"/>
</dbReference>
<evidence type="ECO:0000256" key="7">
    <source>
        <dbReference type="ARBA" id="ARBA00023004"/>
    </source>
</evidence>
<keyword evidence="3" id="KW-0004">4Fe-4S</keyword>
<dbReference type="InterPro" id="IPR007197">
    <property type="entry name" value="rSAM"/>
</dbReference>
<dbReference type="InterPro" id="IPR001989">
    <property type="entry name" value="Radical_activat_CS"/>
</dbReference>
<dbReference type="PROSITE" id="PS00198">
    <property type="entry name" value="4FE4S_FER_1"/>
    <property type="match status" value="1"/>
</dbReference>
<evidence type="ECO:0000256" key="9">
    <source>
        <dbReference type="ARBA" id="ARBA00047365"/>
    </source>
</evidence>
<evidence type="ECO:0000256" key="2">
    <source>
        <dbReference type="ARBA" id="ARBA00009777"/>
    </source>
</evidence>
<comment type="similarity">
    <text evidence="2">Belongs to the organic radical-activating enzymes family.</text>
</comment>
<evidence type="ECO:0000259" key="10">
    <source>
        <dbReference type="PROSITE" id="PS51379"/>
    </source>
</evidence>
<evidence type="ECO:0000256" key="3">
    <source>
        <dbReference type="ARBA" id="ARBA00022485"/>
    </source>
</evidence>
<proteinExistence type="inferred from homology"/>
<dbReference type="PROSITE" id="PS51918">
    <property type="entry name" value="RADICAL_SAM"/>
    <property type="match status" value="1"/>
</dbReference>
<dbReference type="SFLD" id="SFLDS00029">
    <property type="entry name" value="Radical_SAM"/>
    <property type="match status" value="1"/>
</dbReference>
<dbReference type="InterPro" id="IPR058240">
    <property type="entry name" value="rSAM_sf"/>
</dbReference>
<accession>A0A845SY17</accession>
<keyword evidence="8" id="KW-0411">Iron-sulfur</keyword>
<keyword evidence="4" id="KW-0949">S-adenosyl-L-methionine</keyword>
<evidence type="ECO:0000256" key="4">
    <source>
        <dbReference type="ARBA" id="ARBA00022691"/>
    </source>
</evidence>
<comment type="catalytic activity">
    <reaction evidence="9">
        <text>glycyl-[protein] + reduced [flavodoxin] + S-adenosyl-L-methionine = glycin-2-yl radical-[protein] + semiquinone [flavodoxin] + 5'-deoxyadenosine + L-methionine + H(+)</text>
        <dbReference type="Rhea" id="RHEA:61976"/>
        <dbReference type="Rhea" id="RHEA-COMP:10622"/>
        <dbReference type="Rhea" id="RHEA-COMP:14480"/>
        <dbReference type="Rhea" id="RHEA-COMP:15993"/>
        <dbReference type="Rhea" id="RHEA-COMP:15994"/>
        <dbReference type="ChEBI" id="CHEBI:15378"/>
        <dbReference type="ChEBI" id="CHEBI:17319"/>
        <dbReference type="ChEBI" id="CHEBI:29947"/>
        <dbReference type="ChEBI" id="CHEBI:32722"/>
        <dbReference type="ChEBI" id="CHEBI:57618"/>
        <dbReference type="ChEBI" id="CHEBI:57844"/>
        <dbReference type="ChEBI" id="CHEBI:59789"/>
        <dbReference type="ChEBI" id="CHEBI:140311"/>
    </reaction>
</comment>
<gene>
    <name evidence="12" type="ORF">FMM72_11260</name>
</gene>
<evidence type="ECO:0000259" key="11">
    <source>
        <dbReference type="PROSITE" id="PS51918"/>
    </source>
</evidence>
<dbReference type="GO" id="GO:0016491">
    <property type="term" value="F:oxidoreductase activity"/>
    <property type="evidence" value="ECO:0007669"/>
    <property type="project" value="UniProtKB-KW"/>
</dbReference>
<dbReference type="EMBL" id="VIQT01000016">
    <property type="protein sequence ID" value="NDO39808.1"/>
    <property type="molecule type" value="Genomic_DNA"/>
</dbReference>
<dbReference type="Proteomes" id="UP000462501">
    <property type="component" value="Unassembled WGS sequence"/>
</dbReference>
<evidence type="ECO:0000256" key="8">
    <source>
        <dbReference type="ARBA" id="ARBA00023014"/>
    </source>
</evidence>
<dbReference type="InterPro" id="IPR017896">
    <property type="entry name" value="4Fe4S_Fe-S-bd"/>
</dbReference>
<feature type="domain" description="4Fe-4S ferredoxin-type" evidence="10">
    <location>
        <begin position="81"/>
        <end position="110"/>
    </location>
</feature>
<dbReference type="PIRSF" id="PIRSF000371">
    <property type="entry name" value="PFL_act_enz"/>
    <property type="match status" value="1"/>
</dbReference>